<dbReference type="InterPro" id="IPR036420">
    <property type="entry name" value="BRCT_dom_sf"/>
</dbReference>
<feature type="compositionally biased region" description="Basic and acidic residues" evidence="6">
    <location>
        <begin position="171"/>
        <end position="206"/>
    </location>
</feature>
<dbReference type="FunFam" id="3.40.50.10190:FF:000008">
    <property type="entry name" value="X-ray repair cross complementing 1"/>
    <property type="match status" value="1"/>
</dbReference>
<dbReference type="GO" id="GO:0006303">
    <property type="term" value="P:double-strand break repair via nonhomologous end joining"/>
    <property type="evidence" value="ECO:0007669"/>
    <property type="project" value="InterPro"/>
</dbReference>
<feature type="compositionally biased region" description="Acidic residues" evidence="6">
    <location>
        <begin position="405"/>
        <end position="415"/>
    </location>
</feature>
<dbReference type="GO" id="GO:0003684">
    <property type="term" value="F:damaged DNA binding"/>
    <property type="evidence" value="ECO:0007669"/>
    <property type="project" value="InterPro"/>
</dbReference>
<dbReference type="Proteomes" id="UP001497623">
    <property type="component" value="Unassembled WGS sequence"/>
</dbReference>
<keyword evidence="3" id="KW-0227">DNA damage</keyword>
<evidence type="ECO:0000313" key="8">
    <source>
        <dbReference type="EMBL" id="CAL4069481.1"/>
    </source>
</evidence>
<feature type="region of interest" description="Disordered" evidence="6">
    <location>
        <begin position="382"/>
        <end position="415"/>
    </location>
</feature>
<dbReference type="EMBL" id="CAXKWB010003543">
    <property type="protein sequence ID" value="CAL4069481.1"/>
    <property type="molecule type" value="Genomic_DNA"/>
</dbReference>
<dbReference type="Gene3D" id="3.40.50.10190">
    <property type="entry name" value="BRCT domain"/>
    <property type="match status" value="2"/>
</dbReference>
<dbReference type="Pfam" id="PF16589">
    <property type="entry name" value="BRCT_2"/>
    <property type="match status" value="1"/>
</dbReference>
<comment type="caution">
    <text evidence="8">The sequence shown here is derived from an EMBL/GenBank/DDBJ whole genome shotgun (WGS) entry which is preliminary data.</text>
</comment>
<feature type="non-terminal residue" evidence="8">
    <location>
        <position position="1"/>
    </location>
</feature>
<dbReference type="GO" id="GO:0005634">
    <property type="term" value="C:nucleus"/>
    <property type="evidence" value="ECO:0007669"/>
    <property type="project" value="UniProtKB-SubCell"/>
</dbReference>
<gene>
    <name evidence="8" type="ORF">MNOR_LOCUS7877</name>
</gene>
<name>A0AAV2Q3Z0_MEGNR</name>
<evidence type="ECO:0000256" key="6">
    <source>
        <dbReference type="SAM" id="MobiDB-lite"/>
    </source>
</evidence>
<feature type="region of interest" description="Disordered" evidence="6">
    <location>
        <begin position="86"/>
        <end position="277"/>
    </location>
</feature>
<evidence type="ECO:0000256" key="3">
    <source>
        <dbReference type="ARBA" id="ARBA00022763"/>
    </source>
</evidence>
<feature type="domain" description="BRCT" evidence="7">
    <location>
        <begin position="280"/>
        <end position="367"/>
    </location>
</feature>
<feature type="compositionally biased region" description="Low complexity" evidence="6">
    <location>
        <begin position="112"/>
        <end position="133"/>
    </location>
</feature>
<organism evidence="8 9">
    <name type="scientific">Meganyctiphanes norvegica</name>
    <name type="common">Northern krill</name>
    <name type="synonym">Thysanopoda norvegica</name>
    <dbReference type="NCBI Taxonomy" id="48144"/>
    <lineage>
        <taxon>Eukaryota</taxon>
        <taxon>Metazoa</taxon>
        <taxon>Ecdysozoa</taxon>
        <taxon>Arthropoda</taxon>
        <taxon>Crustacea</taxon>
        <taxon>Multicrustacea</taxon>
        <taxon>Malacostraca</taxon>
        <taxon>Eumalacostraca</taxon>
        <taxon>Eucarida</taxon>
        <taxon>Euphausiacea</taxon>
        <taxon>Euphausiidae</taxon>
        <taxon>Meganyctiphanes</taxon>
    </lineage>
</organism>
<dbReference type="GO" id="GO:0000012">
    <property type="term" value="P:single strand break repair"/>
    <property type="evidence" value="ECO:0007669"/>
    <property type="project" value="InterPro"/>
</dbReference>
<dbReference type="GO" id="GO:0006284">
    <property type="term" value="P:base-excision repair"/>
    <property type="evidence" value="ECO:0007669"/>
    <property type="project" value="InterPro"/>
</dbReference>
<comment type="subcellular location">
    <subcellularLocation>
        <location evidence="1">Nucleus</location>
    </subcellularLocation>
</comment>
<keyword evidence="4" id="KW-0234">DNA repair</keyword>
<evidence type="ECO:0000256" key="2">
    <source>
        <dbReference type="ARBA" id="ARBA00022737"/>
    </source>
</evidence>
<evidence type="ECO:0000259" key="7">
    <source>
        <dbReference type="PROSITE" id="PS50172"/>
    </source>
</evidence>
<feature type="compositionally biased region" description="Basic and acidic residues" evidence="6">
    <location>
        <begin position="215"/>
        <end position="259"/>
    </location>
</feature>
<dbReference type="SMART" id="SM00292">
    <property type="entry name" value="BRCT"/>
    <property type="match status" value="2"/>
</dbReference>
<feature type="domain" description="BRCT" evidence="7">
    <location>
        <begin position="544"/>
        <end position="635"/>
    </location>
</feature>
<dbReference type="CDD" id="cd17725">
    <property type="entry name" value="BRCT_XRCC1_rpt1"/>
    <property type="match status" value="1"/>
</dbReference>
<keyword evidence="2" id="KW-0677">Repeat</keyword>
<evidence type="ECO:0000256" key="4">
    <source>
        <dbReference type="ARBA" id="ARBA00023204"/>
    </source>
</evidence>
<feature type="non-terminal residue" evidence="8">
    <location>
        <position position="637"/>
    </location>
</feature>
<dbReference type="SUPFAM" id="SSF52113">
    <property type="entry name" value="BRCT domain"/>
    <property type="match status" value="2"/>
</dbReference>
<dbReference type="PROSITE" id="PS50172">
    <property type="entry name" value="BRCT"/>
    <property type="match status" value="2"/>
</dbReference>
<protein>
    <recommendedName>
        <fullName evidence="7">BRCT domain-containing protein</fullName>
    </recommendedName>
</protein>
<evidence type="ECO:0000256" key="5">
    <source>
        <dbReference type="ARBA" id="ARBA00023242"/>
    </source>
</evidence>
<dbReference type="PANTHER" id="PTHR11370:SF5">
    <property type="entry name" value="DNA REPAIR PROTEIN XRCC1"/>
    <property type="match status" value="1"/>
</dbReference>
<dbReference type="Pfam" id="PF01834">
    <property type="entry name" value="XRCC1_N"/>
    <property type="match status" value="1"/>
</dbReference>
<reference evidence="8 9" key="1">
    <citation type="submission" date="2024-05" db="EMBL/GenBank/DDBJ databases">
        <authorList>
            <person name="Wallberg A."/>
        </authorList>
    </citation>
    <scope>NUCLEOTIDE SEQUENCE [LARGE SCALE GENOMIC DNA]</scope>
</reference>
<proteinExistence type="predicted"/>
<dbReference type="InterPro" id="IPR008979">
    <property type="entry name" value="Galactose-bd-like_sf"/>
</dbReference>
<dbReference type="InterPro" id="IPR045080">
    <property type="entry name" value="BRCT_XRCC1_rpt1"/>
</dbReference>
<dbReference type="Gene3D" id="2.60.120.260">
    <property type="entry name" value="Galactose-binding domain-like"/>
    <property type="match status" value="1"/>
</dbReference>
<keyword evidence="9" id="KW-1185">Reference proteome</keyword>
<dbReference type="Pfam" id="PF00533">
    <property type="entry name" value="BRCT"/>
    <property type="match status" value="1"/>
</dbReference>
<dbReference type="InterPro" id="IPR002706">
    <property type="entry name" value="Xrcc1_N"/>
</dbReference>
<accession>A0AAV2Q3Z0</accession>
<dbReference type="SUPFAM" id="SSF49785">
    <property type="entry name" value="Galactose-binding domain-like"/>
    <property type="match status" value="1"/>
</dbReference>
<sequence>QVLLVASSFMTPIESRNNENLNRVRMFGSDKLNKNIAEQKWDRVKVVCTQPFNRNVQYGLSFITVSSADESSSSSSEIKLGKFTLKEEDSSDPISVGSWFGRRKENPPSPAPSGAAAIRAASAAMTSSPTSTSLKRKAETSNPPDVGFYQLKKKNIERPASPASPQSNTSHEQKQRQQESNVHIKKEQKKHNEEEDPRQKENNAHIKKEKKKHHEEKEQRDRENQNRYVDKGNKEDRKRRPENEYDSKNDQKRNKKDENIQSTITKDNSEKSKKTVKSLPFHSLMKNVVFVMSGYQNPRRSQLRDKLMEMGAKYKPDWDNTCTHLICAFRDTPKYMQVKGKGKIVTHKWIDDCHSKKIRYPYRRYQLVQDDEPDSEEEIWAEELVPKPSTSSHTVKDEDLYGGDTDTDVSDNENTDDEIERALENQKKESVKTSPKEKIKIKQEIENYSHQNVSMKTYPKEKMQIKQEIENGSNRKMNYDSISKGPSVDDDKLTKLNDHKIKEEIKMEVRIASNDDEYDAETDVDEENTNCLKRVDTSSMNLPQLGDYLSGKNFLIYGKIDNKKRRMLQRYITAFCGSICEYMSNAVQFVITEDEWDDNFDSLVGSNPAPHLVSRKLIWVCSSARKLIALEPYIVVQ</sequence>
<dbReference type="InterPro" id="IPR001357">
    <property type="entry name" value="BRCT_dom"/>
</dbReference>
<evidence type="ECO:0000256" key="1">
    <source>
        <dbReference type="ARBA" id="ARBA00004123"/>
    </source>
</evidence>
<dbReference type="AlphaFoldDB" id="A0AAV2Q3Z0"/>
<evidence type="ECO:0000313" key="9">
    <source>
        <dbReference type="Proteomes" id="UP001497623"/>
    </source>
</evidence>
<keyword evidence="5" id="KW-0539">Nucleus</keyword>
<dbReference type="PANTHER" id="PTHR11370">
    <property type="entry name" value="DNA-REPAIR PROTEIN XRCC1"/>
    <property type="match status" value="1"/>
</dbReference>